<keyword evidence="3" id="KW-1185">Reference proteome</keyword>
<evidence type="ECO:0000313" key="3">
    <source>
        <dbReference type="Proteomes" id="UP000320806"/>
    </source>
</evidence>
<feature type="region of interest" description="Disordered" evidence="1">
    <location>
        <begin position="169"/>
        <end position="231"/>
    </location>
</feature>
<proteinExistence type="predicted"/>
<comment type="caution">
    <text evidence="2">The sequence shown here is derived from an EMBL/GenBank/DDBJ whole genome shotgun (WGS) entry which is preliminary data.</text>
</comment>
<evidence type="ECO:0000256" key="1">
    <source>
        <dbReference type="SAM" id="MobiDB-lite"/>
    </source>
</evidence>
<protein>
    <submittedName>
        <fullName evidence="2">Uncharacterized protein</fullName>
    </submittedName>
</protein>
<organism evidence="2 3">
    <name type="scientific">Yimella lutea</name>
    <dbReference type="NCBI Taxonomy" id="587872"/>
    <lineage>
        <taxon>Bacteria</taxon>
        <taxon>Bacillati</taxon>
        <taxon>Actinomycetota</taxon>
        <taxon>Actinomycetes</taxon>
        <taxon>Micrococcales</taxon>
        <taxon>Dermacoccaceae</taxon>
        <taxon>Yimella</taxon>
    </lineage>
</organism>
<feature type="compositionally biased region" description="Basic and acidic residues" evidence="1">
    <location>
        <begin position="7"/>
        <end position="21"/>
    </location>
</feature>
<gene>
    <name evidence="2" type="ORF">FB459_1845</name>
</gene>
<evidence type="ECO:0000313" key="2">
    <source>
        <dbReference type="EMBL" id="TQJ14387.1"/>
    </source>
</evidence>
<dbReference type="Proteomes" id="UP000320806">
    <property type="component" value="Unassembled WGS sequence"/>
</dbReference>
<accession>A0A542EGB5</accession>
<dbReference type="AlphaFoldDB" id="A0A542EGB5"/>
<feature type="region of interest" description="Disordered" evidence="1">
    <location>
        <begin position="1"/>
        <end position="21"/>
    </location>
</feature>
<dbReference type="EMBL" id="VFMO01000001">
    <property type="protein sequence ID" value="TQJ14387.1"/>
    <property type="molecule type" value="Genomic_DNA"/>
</dbReference>
<name>A0A542EGB5_9MICO</name>
<sequence length="243" mass="26912">MTVARRRSADHARRRETEARRLTRPGQVKNVLRLDRQAGHGYWAAVSTSSDTCTFTWFRARTFLPTSLGRGSGDLDVHAQIAKIDTDARDLSAGRVNLLDVLLGASKFTIPNLGDARQEALVPDRGHRGAFLSGDDHEEGARAGLVHTVDGRVLPLQFGVLLPRSRLGENRDRSTGLRRLRTRRPGAACQHKNKPCQRGTKSDTQSFHRYPASKLRRTASGFGRRKTAPALQVPPSRRVLLVA</sequence>
<reference evidence="2 3" key="1">
    <citation type="submission" date="2019-06" db="EMBL/GenBank/DDBJ databases">
        <title>Sequencing the genomes of 1000 actinobacteria strains.</title>
        <authorList>
            <person name="Klenk H.-P."/>
        </authorList>
    </citation>
    <scope>NUCLEOTIDE SEQUENCE [LARGE SCALE GENOMIC DNA]</scope>
    <source>
        <strain evidence="2 3">DSM 19828</strain>
    </source>
</reference>